<organism evidence="1 2">
    <name type="scientific">Bifidobacterium cuniculi</name>
    <dbReference type="NCBI Taxonomy" id="1688"/>
    <lineage>
        <taxon>Bacteria</taxon>
        <taxon>Bacillati</taxon>
        <taxon>Actinomycetota</taxon>
        <taxon>Actinomycetes</taxon>
        <taxon>Bifidobacteriales</taxon>
        <taxon>Bifidobacteriaceae</taxon>
        <taxon>Bifidobacterium</taxon>
    </lineage>
</organism>
<evidence type="ECO:0000313" key="2">
    <source>
        <dbReference type="Proteomes" id="UP000029067"/>
    </source>
</evidence>
<proteinExistence type="predicted"/>
<accession>A0A087B4G8</accession>
<name>A0A087B4G8_9BIFI</name>
<gene>
    <name evidence="1" type="ORF">BCUN_0417</name>
</gene>
<dbReference type="AlphaFoldDB" id="A0A087B4G8"/>
<dbReference type="STRING" id="1688.BCUN_0417"/>
<dbReference type="Proteomes" id="UP000029067">
    <property type="component" value="Unassembled WGS sequence"/>
</dbReference>
<keyword evidence="2" id="KW-1185">Reference proteome</keyword>
<dbReference type="GO" id="GO:0003676">
    <property type="term" value="F:nucleic acid binding"/>
    <property type="evidence" value="ECO:0007669"/>
    <property type="project" value="InterPro"/>
</dbReference>
<reference evidence="1 2" key="1">
    <citation type="submission" date="2014-03" db="EMBL/GenBank/DDBJ databases">
        <title>Genomics of Bifidobacteria.</title>
        <authorList>
            <person name="Ventura M."/>
            <person name="Milani C."/>
            <person name="Lugli G.A."/>
        </authorList>
    </citation>
    <scope>NUCLEOTIDE SEQUENCE [LARGE SCALE GENOMIC DNA]</scope>
    <source>
        <strain evidence="1 2">LMG 10738</strain>
    </source>
</reference>
<dbReference type="eggNOG" id="COG1949">
    <property type="taxonomic scope" value="Bacteria"/>
</dbReference>
<comment type="caution">
    <text evidence="1">The sequence shown here is derived from an EMBL/GenBank/DDBJ whole genome shotgun (WGS) entry which is preliminary data.</text>
</comment>
<dbReference type="Gene3D" id="3.30.420.10">
    <property type="entry name" value="Ribonuclease H-like superfamily/Ribonuclease H"/>
    <property type="match status" value="1"/>
</dbReference>
<dbReference type="OrthoDB" id="3240518at2"/>
<dbReference type="InterPro" id="IPR036397">
    <property type="entry name" value="RNaseH_sf"/>
</dbReference>
<sequence>MSDTNTIDTYRLVGRADLQDMAKKMRSVAYDVARPVGDQHMLLWVDVETTGLHPDRDDLLEVGMRVTPLDAPWDEYGWLSIVIRDSSIRSGGINRDTLPALRMHLENGLLDQVLTAPTPPEKFHPSIQVGDLHKLLDCFMEELAPGDHVLHPAGTNVDFDLRFLEENLAGRHWATLQRRLSHRKFDLSTIRMLDQLSGLNPYGNQTHTTTHRVDDCLDRAIDQWATWIRTRGHHLLTTPTKETNE</sequence>
<dbReference type="SUPFAM" id="SSF53098">
    <property type="entry name" value="Ribonuclease H-like"/>
    <property type="match status" value="1"/>
</dbReference>
<dbReference type="EMBL" id="JGYV01000001">
    <property type="protein sequence ID" value="KFI65918.1"/>
    <property type="molecule type" value="Genomic_DNA"/>
</dbReference>
<protein>
    <submittedName>
        <fullName evidence="1">Oligoribonuclease</fullName>
    </submittedName>
</protein>
<dbReference type="RefSeq" id="WP_051920492.1">
    <property type="nucleotide sequence ID" value="NZ_JGYV01000001.1"/>
</dbReference>
<dbReference type="InterPro" id="IPR012337">
    <property type="entry name" value="RNaseH-like_sf"/>
</dbReference>
<evidence type="ECO:0000313" key="1">
    <source>
        <dbReference type="EMBL" id="KFI65918.1"/>
    </source>
</evidence>